<keyword evidence="2 5" id="KW-0547">Nucleotide-binding</keyword>
<evidence type="ECO:0000256" key="3">
    <source>
        <dbReference type="SAM" id="MobiDB-lite"/>
    </source>
</evidence>
<dbReference type="InterPro" id="IPR013689">
    <property type="entry name" value="RNA_helicase_ATP-dep_HrpB_C"/>
</dbReference>
<gene>
    <name evidence="5" type="ORF">DMO24_13760</name>
</gene>
<dbReference type="RefSeq" id="WP_309147311.1">
    <property type="nucleotide sequence ID" value="NZ_QKNV01000146.1"/>
</dbReference>
<evidence type="ECO:0000259" key="4">
    <source>
        <dbReference type="Pfam" id="PF08482"/>
    </source>
</evidence>
<organism evidence="5 6">
    <name type="scientific">Modestobacter versicolor</name>
    <dbReference type="NCBI Taxonomy" id="429133"/>
    <lineage>
        <taxon>Bacteria</taxon>
        <taxon>Bacillati</taxon>
        <taxon>Actinomycetota</taxon>
        <taxon>Actinomycetes</taxon>
        <taxon>Geodermatophilales</taxon>
        <taxon>Geodermatophilaceae</taxon>
        <taxon>Modestobacter</taxon>
    </lineage>
</organism>
<accession>A0A323V7G5</accession>
<keyword evidence="6" id="KW-1185">Reference proteome</keyword>
<feature type="non-terminal residue" evidence="5">
    <location>
        <position position="1"/>
    </location>
</feature>
<feature type="domain" description="ATP-dependent RNA helicase HrpB C-terminal" evidence="4">
    <location>
        <begin position="2"/>
        <end position="93"/>
    </location>
</feature>
<protein>
    <submittedName>
        <fullName evidence="5">ATP-dependent helicase HrpB</fullName>
    </submittedName>
</protein>
<dbReference type="EMBL" id="QKNV01000146">
    <property type="protein sequence ID" value="PZA20759.1"/>
    <property type="molecule type" value="Genomic_DNA"/>
</dbReference>
<dbReference type="PANTHER" id="PTHR43519:SF1">
    <property type="entry name" value="ATP-DEPENDENT RNA HELICASE HRPB"/>
    <property type="match status" value="1"/>
</dbReference>
<evidence type="ECO:0000313" key="5">
    <source>
        <dbReference type="EMBL" id="PZA20759.1"/>
    </source>
</evidence>
<dbReference type="GO" id="GO:0016787">
    <property type="term" value="F:hydrolase activity"/>
    <property type="evidence" value="ECO:0007669"/>
    <property type="project" value="UniProtKB-KW"/>
</dbReference>
<proteinExistence type="predicted"/>
<evidence type="ECO:0000256" key="1">
    <source>
        <dbReference type="ARBA" id="ARBA00022801"/>
    </source>
</evidence>
<dbReference type="GO" id="GO:0004386">
    <property type="term" value="F:helicase activity"/>
    <property type="evidence" value="ECO:0007669"/>
    <property type="project" value="UniProtKB-KW"/>
</dbReference>
<name>A0A323V7G5_9ACTN</name>
<comment type="caution">
    <text evidence="5">The sequence shown here is derived from an EMBL/GenBank/DDBJ whole genome shotgun (WGS) entry which is preliminary data.</text>
</comment>
<dbReference type="Proteomes" id="UP000247602">
    <property type="component" value="Unassembled WGS sequence"/>
</dbReference>
<dbReference type="Pfam" id="PF08482">
    <property type="entry name" value="HrpB_C"/>
    <property type="match status" value="1"/>
</dbReference>
<dbReference type="AlphaFoldDB" id="A0A323V7G5"/>
<keyword evidence="1" id="KW-0378">Hydrolase</keyword>
<dbReference type="PANTHER" id="PTHR43519">
    <property type="entry name" value="ATP-DEPENDENT RNA HELICASE HRPB"/>
    <property type="match status" value="1"/>
</dbReference>
<evidence type="ECO:0000313" key="6">
    <source>
        <dbReference type="Proteomes" id="UP000247602"/>
    </source>
</evidence>
<keyword evidence="2 5" id="KW-0067">ATP-binding</keyword>
<keyword evidence="2 5" id="KW-0347">Helicase</keyword>
<evidence type="ECO:0000256" key="2">
    <source>
        <dbReference type="ARBA" id="ARBA00022806"/>
    </source>
</evidence>
<feature type="region of interest" description="Disordered" evidence="3">
    <location>
        <begin position="82"/>
        <end position="107"/>
    </location>
</feature>
<sequence>LVPERVEVPTGSRVRVDYGDPAVPTLSVRVQEVFGWAAAPVVAGRPLRLQLLSPASRVVATTADLAGFWVTGYPAVRSELRGRYPRHPWPEDPAAAVPTRRAKPRGS</sequence>
<reference evidence="5 6" key="1">
    <citation type="submission" date="2018-06" db="EMBL/GenBank/DDBJ databases">
        <title>Draft genome sequence of Modestobacter versicolor CP153-2.</title>
        <authorList>
            <person name="Gundlapally S.R."/>
        </authorList>
    </citation>
    <scope>NUCLEOTIDE SEQUENCE [LARGE SCALE GENOMIC DNA]</scope>
    <source>
        <strain evidence="5 6">CP153-2</strain>
    </source>
</reference>